<evidence type="ECO:0000313" key="2">
    <source>
        <dbReference type="EMBL" id="ERT57783.1"/>
    </source>
</evidence>
<evidence type="ECO:0000256" key="1">
    <source>
        <dbReference type="SAM" id="Phobius"/>
    </source>
</evidence>
<keyword evidence="1" id="KW-0472">Membrane</keyword>
<keyword evidence="3" id="KW-1185">Reference proteome</keyword>
<dbReference type="PATRIC" id="fig|1111454.3.peg.1869"/>
<feature type="transmembrane region" description="Helical" evidence="1">
    <location>
        <begin position="47"/>
        <end position="69"/>
    </location>
</feature>
<organism evidence="2 3">
    <name type="scientific">Megasphaera vaginalis</name>
    <name type="common">ex Srinivasan et al. 2021</name>
    <dbReference type="NCBI Taxonomy" id="1111454"/>
    <lineage>
        <taxon>Bacteria</taxon>
        <taxon>Bacillati</taxon>
        <taxon>Bacillota</taxon>
        <taxon>Negativicutes</taxon>
        <taxon>Veillonellales</taxon>
        <taxon>Veillonellaceae</taxon>
        <taxon>Megasphaera</taxon>
    </lineage>
</organism>
<dbReference type="STRING" id="1111454.HMPREF1250_1187"/>
<protein>
    <submittedName>
        <fullName evidence="2">PF11146 family protein</fullName>
    </submittedName>
</protein>
<sequence length="71" mass="7829">MAKLLIIIGLVCILAGVVWLLVDQAGISRFLGNLPGDFHWTKGNMSFHFPLATSLLISVVLTIVLNLFLHR</sequence>
<keyword evidence="1" id="KW-0812">Transmembrane</keyword>
<dbReference type="PANTHER" id="PTHR36443">
    <property type="entry name" value="BSR5223 PROTEIN"/>
    <property type="match status" value="1"/>
</dbReference>
<name>U7UH45_9FIRM</name>
<dbReference type="InterPro" id="IPR021320">
    <property type="entry name" value="DUF2905"/>
</dbReference>
<dbReference type="OrthoDB" id="9811610at2"/>
<dbReference type="RefSeq" id="WP_023054287.1">
    <property type="nucleotide sequence ID" value="NZ_AWXA01000051.1"/>
</dbReference>
<gene>
    <name evidence="2" type="ORF">HMPREF1250_1187</name>
</gene>
<dbReference type="EMBL" id="AWXA01000051">
    <property type="protein sequence ID" value="ERT57783.1"/>
    <property type="molecule type" value="Genomic_DNA"/>
</dbReference>
<dbReference type="Proteomes" id="UP000017090">
    <property type="component" value="Unassembled WGS sequence"/>
</dbReference>
<dbReference type="Pfam" id="PF11146">
    <property type="entry name" value="DUF2905"/>
    <property type="match status" value="1"/>
</dbReference>
<proteinExistence type="predicted"/>
<reference evidence="2 3" key="1">
    <citation type="submission" date="2013-09" db="EMBL/GenBank/DDBJ databases">
        <authorList>
            <person name="Durkin A.S."/>
            <person name="Haft D.R."/>
            <person name="McCorrison J."/>
            <person name="Torralba M."/>
            <person name="Gillis M."/>
            <person name="Haft D.H."/>
            <person name="Methe B."/>
            <person name="Sutton G."/>
            <person name="Nelson K.E."/>
        </authorList>
    </citation>
    <scope>NUCLEOTIDE SEQUENCE [LARGE SCALE GENOMIC DNA]</scope>
    <source>
        <strain evidence="2 3">BV3C16-1</strain>
    </source>
</reference>
<keyword evidence="1" id="KW-1133">Transmembrane helix</keyword>
<comment type="caution">
    <text evidence="2">The sequence shown here is derived from an EMBL/GenBank/DDBJ whole genome shotgun (WGS) entry which is preliminary data.</text>
</comment>
<evidence type="ECO:0000313" key="3">
    <source>
        <dbReference type="Proteomes" id="UP000017090"/>
    </source>
</evidence>
<accession>U7UH45</accession>
<dbReference type="PANTHER" id="PTHR36443:SF1">
    <property type="entry name" value="BSR5223 PROTEIN"/>
    <property type="match status" value="1"/>
</dbReference>
<dbReference type="eggNOG" id="ENOG5032YVX">
    <property type="taxonomic scope" value="Bacteria"/>
</dbReference>
<dbReference type="AlphaFoldDB" id="U7UH45"/>